<gene>
    <name evidence="9" type="ORF">METZ01_LOCUS321677</name>
</gene>
<accession>A0A382P618</accession>
<dbReference type="InterPro" id="IPR052165">
    <property type="entry name" value="Membrane_assoc_protease"/>
</dbReference>
<evidence type="ECO:0000256" key="6">
    <source>
        <dbReference type="SAM" id="Phobius"/>
    </source>
</evidence>
<feature type="transmembrane region" description="Helical" evidence="6">
    <location>
        <begin position="62"/>
        <end position="82"/>
    </location>
</feature>
<dbReference type="InterPro" id="IPR012340">
    <property type="entry name" value="NA-bd_OB-fold"/>
</dbReference>
<dbReference type="EMBL" id="UINC01105124">
    <property type="protein sequence ID" value="SVC68823.1"/>
    <property type="molecule type" value="Genomic_DNA"/>
</dbReference>
<evidence type="ECO:0000259" key="7">
    <source>
        <dbReference type="Pfam" id="PF01957"/>
    </source>
</evidence>
<keyword evidence="4 6" id="KW-0472">Membrane</keyword>
<dbReference type="PANTHER" id="PTHR33507">
    <property type="entry name" value="INNER MEMBRANE PROTEIN YBBJ"/>
    <property type="match status" value="1"/>
</dbReference>
<proteinExistence type="predicted"/>
<keyword evidence="2 6" id="KW-0812">Transmembrane</keyword>
<feature type="region of interest" description="Disordered" evidence="5">
    <location>
        <begin position="164"/>
        <end position="208"/>
    </location>
</feature>
<evidence type="ECO:0000259" key="8">
    <source>
        <dbReference type="Pfam" id="PF24961"/>
    </source>
</evidence>
<organism evidence="9">
    <name type="scientific">marine metagenome</name>
    <dbReference type="NCBI Taxonomy" id="408172"/>
    <lineage>
        <taxon>unclassified sequences</taxon>
        <taxon>metagenomes</taxon>
        <taxon>ecological metagenomes</taxon>
    </lineage>
</organism>
<feature type="compositionally biased region" description="Low complexity" evidence="5">
    <location>
        <begin position="175"/>
        <end position="194"/>
    </location>
</feature>
<dbReference type="InterPro" id="IPR002810">
    <property type="entry name" value="NfeD-like_C"/>
</dbReference>
<dbReference type="AlphaFoldDB" id="A0A382P618"/>
<dbReference type="Pfam" id="PF24961">
    <property type="entry name" value="NfeD_membrane"/>
    <property type="match status" value="1"/>
</dbReference>
<protein>
    <submittedName>
        <fullName evidence="9">Uncharacterized protein</fullName>
    </submittedName>
</protein>
<comment type="subcellular location">
    <subcellularLocation>
        <location evidence="1">Membrane</location>
        <topology evidence="1">Multi-pass membrane protein</topology>
    </subcellularLocation>
</comment>
<keyword evidence="3 6" id="KW-1133">Transmembrane helix</keyword>
<name>A0A382P618_9ZZZZ</name>
<evidence type="ECO:0000256" key="4">
    <source>
        <dbReference type="ARBA" id="ARBA00023136"/>
    </source>
</evidence>
<evidence type="ECO:0000313" key="9">
    <source>
        <dbReference type="EMBL" id="SVC68823.1"/>
    </source>
</evidence>
<evidence type="ECO:0000256" key="1">
    <source>
        <dbReference type="ARBA" id="ARBA00004141"/>
    </source>
</evidence>
<evidence type="ECO:0000256" key="3">
    <source>
        <dbReference type="ARBA" id="ARBA00022989"/>
    </source>
</evidence>
<feature type="transmembrane region" description="Helical" evidence="6">
    <location>
        <begin position="38"/>
        <end position="56"/>
    </location>
</feature>
<evidence type="ECO:0000256" key="5">
    <source>
        <dbReference type="SAM" id="MobiDB-lite"/>
    </source>
</evidence>
<feature type="transmembrane region" description="Helical" evidence="6">
    <location>
        <begin position="12"/>
        <end position="31"/>
    </location>
</feature>
<dbReference type="Pfam" id="PF01957">
    <property type="entry name" value="NfeD"/>
    <property type="match status" value="1"/>
</dbReference>
<feature type="domain" description="NfeD integral membrane" evidence="8">
    <location>
        <begin position="14"/>
        <end position="80"/>
    </location>
</feature>
<reference evidence="9" key="1">
    <citation type="submission" date="2018-05" db="EMBL/GenBank/DDBJ databases">
        <authorList>
            <person name="Lanie J.A."/>
            <person name="Ng W.-L."/>
            <person name="Kazmierczak K.M."/>
            <person name="Andrzejewski T.M."/>
            <person name="Davidsen T.M."/>
            <person name="Wayne K.J."/>
            <person name="Tettelin H."/>
            <person name="Glass J.I."/>
            <person name="Rusch D."/>
            <person name="Podicherti R."/>
            <person name="Tsui H.-C.T."/>
            <person name="Winkler M.E."/>
        </authorList>
    </citation>
    <scope>NUCLEOTIDE SEQUENCE</scope>
</reference>
<dbReference type="Gene3D" id="2.40.50.140">
    <property type="entry name" value="Nucleic acid-binding proteins"/>
    <property type="match status" value="1"/>
</dbReference>
<evidence type="ECO:0000256" key="2">
    <source>
        <dbReference type="ARBA" id="ARBA00022692"/>
    </source>
</evidence>
<dbReference type="PANTHER" id="PTHR33507:SF3">
    <property type="entry name" value="INNER MEMBRANE PROTEIN YBBJ"/>
    <property type="match status" value="1"/>
</dbReference>
<dbReference type="GO" id="GO:0005886">
    <property type="term" value="C:plasma membrane"/>
    <property type="evidence" value="ECO:0007669"/>
    <property type="project" value="TreeGrafter"/>
</dbReference>
<feature type="domain" description="NfeD-like C-terminal" evidence="7">
    <location>
        <begin position="114"/>
        <end position="165"/>
    </location>
</feature>
<dbReference type="InterPro" id="IPR056739">
    <property type="entry name" value="NfeD_membrane"/>
</dbReference>
<sequence>MIEWVAGDGLPWVYAIGLLILGFLLILLEIFVIPGMNIFGVLGFGTVCIGVLFAYRRLGPEAAVIIGTLGMAGTAAMVWMLVHNRAWRRMVNEGKTDRASGFTSAPDGLAQRQGEIGTAMTDLRPSGRGRFGEEVLDIVTQGSFLDAGERIEIIEIHGNRVVVERSDDTDSPNVTESQAPAEAAEASTDPSAETSVEDPVDDSGREGV</sequence>